<dbReference type="EMBL" id="MOXD01000005">
    <property type="protein sequence ID" value="OMQ22887.1"/>
    <property type="molecule type" value="Genomic_DNA"/>
</dbReference>
<evidence type="ECO:0000259" key="4">
    <source>
        <dbReference type="Pfam" id="PF00149"/>
    </source>
</evidence>
<keyword evidence="7" id="KW-1185">Reference proteome</keyword>
<dbReference type="STRING" id="2034155.BMI79_10635"/>
<dbReference type="GO" id="GO:0000166">
    <property type="term" value="F:nucleotide binding"/>
    <property type="evidence" value="ECO:0007669"/>
    <property type="project" value="UniProtKB-KW"/>
</dbReference>
<dbReference type="PANTHER" id="PTHR11575:SF6">
    <property type="entry name" value="2',3'-CYCLIC-NUCLEOTIDE 2'-PHOSPHODIESTERASE_3'-NUCLEOTIDASE"/>
    <property type="match status" value="1"/>
</dbReference>
<evidence type="ECO:0000313" key="7">
    <source>
        <dbReference type="Proteomes" id="UP000216021"/>
    </source>
</evidence>
<feature type="domain" description="5'-Nucleotidase C-terminal" evidence="5">
    <location>
        <begin position="419"/>
        <end position="592"/>
    </location>
</feature>
<dbReference type="InterPro" id="IPR036907">
    <property type="entry name" value="5'-Nucleotdase_C_sf"/>
</dbReference>
<dbReference type="Proteomes" id="UP000216021">
    <property type="component" value="Unassembled WGS sequence"/>
</dbReference>
<proteinExistence type="inferred from homology"/>
<dbReference type="SUPFAM" id="SSF56300">
    <property type="entry name" value="Metallo-dependent phosphatases"/>
    <property type="match status" value="1"/>
</dbReference>
<evidence type="ECO:0000256" key="2">
    <source>
        <dbReference type="ARBA" id="ARBA00022729"/>
    </source>
</evidence>
<keyword evidence="3" id="KW-0378">Hydrolase</keyword>
<feature type="signal peptide" evidence="3">
    <location>
        <begin position="1"/>
        <end position="21"/>
    </location>
</feature>
<dbReference type="PROSITE" id="PS00786">
    <property type="entry name" value="5_NUCLEOTIDASE_2"/>
    <property type="match status" value="1"/>
</dbReference>
<keyword evidence="2 3" id="KW-0732">Signal</keyword>
<dbReference type="InterPro" id="IPR029052">
    <property type="entry name" value="Metallo-depent_PP-like"/>
</dbReference>
<feature type="chain" id="PRO_5011821770" evidence="3">
    <location>
        <begin position="22"/>
        <end position="681"/>
    </location>
</feature>
<dbReference type="RefSeq" id="WP_076942174.1">
    <property type="nucleotide sequence ID" value="NZ_MOXD01000005.1"/>
</dbReference>
<dbReference type="Gene3D" id="3.60.21.10">
    <property type="match status" value="1"/>
</dbReference>
<dbReference type="GO" id="GO:0016788">
    <property type="term" value="F:hydrolase activity, acting on ester bonds"/>
    <property type="evidence" value="ECO:0007669"/>
    <property type="project" value="InterPro"/>
</dbReference>
<protein>
    <submittedName>
        <fullName evidence="6">Bifunctional metallophosphatase/5'-nucleotidase</fullName>
    </submittedName>
</protein>
<evidence type="ECO:0000313" key="6">
    <source>
        <dbReference type="EMBL" id="OMQ22887.1"/>
    </source>
</evidence>
<dbReference type="PANTHER" id="PTHR11575">
    <property type="entry name" value="5'-NUCLEOTIDASE-RELATED"/>
    <property type="match status" value="1"/>
</dbReference>
<dbReference type="Pfam" id="PF00149">
    <property type="entry name" value="Metallophos"/>
    <property type="match status" value="1"/>
</dbReference>
<dbReference type="InterPro" id="IPR004843">
    <property type="entry name" value="Calcineurin-like_PHP"/>
</dbReference>
<dbReference type="InterPro" id="IPR006179">
    <property type="entry name" value="5_nucleotidase/apyrase"/>
</dbReference>
<accession>A0A1S8CKE0</accession>
<evidence type="ECO:0000256" key="1">
    <source>
        <dbReference type="ARBA" id="ARBA00006654"/>
    </source>
</evidence>
<dbReference type="GO" id="GO:0046872">
    <property type="term" value="F:metal ion binding"/>
    <property type="evidence" value="ECO:0007669"/>
    <property type="project" value="InterPro"/>
</dbReference>
<dbReference type="AlphaFoldDB" id="A0A1S8CKE0"/>
<organism evidence="6 7">
    <name type="scientific">Serratia oryzae</name>
    <dbReference type="NCBI Taxonomy" id="2034155"/>
    <lineage>
        <taxon>Bacteria</taxon>
        <taxon>Pseudomonadati</taxon>
        <taxon>Pseudomonadota</taxon>
        <taxon>Gammaproteobacteria</taxon>
        <taxon>Enterobacterales</taxon>
        <taxon>Yersiniaceae</taxon>
        <taxon>Serratia</taxon>
    </lineage>
</organism>
<sequence length="681" mass="74277">MLAGFKKNIIILSLLSIVVLALDACDSSNNQTDTTATPIVGNSELTLVATTDLHANALSYDYFKLSEDQNFGFERTATLLREMKSKYGNVLLLDNGDTIQGTTLADYQAQVNPISCDEKLAIYQVMDEIGYDAGTLGNHEFNYGLPYLAQVTGATFNIAALPAVSEQKKCVGPNFPLVSSNVWSQKDGKPLYKPYIILNKSLKTYDAQGQESLVPIKIAVIGFTPPPIMNWDKRWLAEQIGVSGVVEAAEKYVPMAKAEGADLVIALSHGGYSTDAYSAEMENANYYLAKVPGIDAIIMGHTHNEFPLASCNSAACNTQGVDSKNGFLNGVPAVMASYWGKAVGLIHLTLEHDRSGWKVIKDNTRVELEKTLLDSSTKTYVAADPSILQTIQAVHEEVIDYVKTPIGRSDFDMTTFFADVGEASAIQIVNAAQADYVKTYVDLNLPEYHDIPVLSVSAPFKGGFSGVGDFTVVEAGNLSIYNAADLYLYPNTVYAVLVTGDIVKDWLEKSAQRFNQIDPASDMAQNLTTSFPSFNFDMFTSDDLKYQIDITQPVGKRIVDLTYKGQAIDASQQFIIATNNYRATGGGGFPGLTAERIIYASPDNNRDVLINYIKNRAVLTREQDGNARSWRFAPVTTSGPVIFRSAADKLAYAQSIGLMNISVYKADDGNGMSLYQIDLSK</sequence>
<dbReference type="PRINTS" id="PR01607">
    <property type="entry name" value="APYRASEFAMLY"/>
</dbReference>
<gene>
    <name evidence="6" type="ORF">BMI79_10635</name>
</gene>
<evidence type="ECO:0000259" key="5">
    <source>
        <dbReference type="Pfam" id="PF02872"/>
    </source>
</evidence>
<dbReference type="Gene3D" id="3.90.780.10">
    <property type="entry name" value="5'-Nucleotidase, C-terminal domain"/>
    <property type="match status" value="1"/>
</dbReference>
<comment type="caution">
    <text evidence="6">The sequence shown here is derived from an EMBL/GenBank/DDBJ whole genome shotgun (WGS) entry which is preliminary data.</text>
</comment>
<comment type="similarity">
    <text evidence="1 3">Belongs to the 5'-nucleotidase family.</text>
</comment>
<name>A0A1S8CKE0_9GAMM</name>
<dbReference type="OrthoDB" id="9803927at2"/>
<dbReference type="Pfam" id="PF02872">
    <property type="entry name" value="5_nucleotid_C"/>
    <property type="match status" value="1"/>
</dbReference>
<dbReference type="SUPFAM" id="SSF55816">
    <property type="entry name" value="5'-nucleotidase (syn. UDP-sugar hydrolase), C-terminal domain"/>
    <property type="match status" value="1"/>
</dbReference>
<evidence type="ECO:0000256" key="3">
    <source>
        <dbReference type="RuleBase" id="RU362119"/>
    </source>
</evidence>
<feature type="domain" description="Calcineurin-like phosphoesterase" evidence="4">
    <location>
        <begin position="46"/>
        <end position="304"/>
    </location>
</feature>
<dbReference type="InterPro" id="IPR006146">
    <property type="entry name" value="5'-Nucleotdase_CS"/>
</dbReference>
<keyword evidence="3" id="KW-0547">Nucleotide-binding</keyword>
<reference evidence="6 7" key="1">
    <citation type="submission" date="2016-11" db="EMBL/GenBank/DDBJ databases">
        <title>Rahnella oryzae sp. nov., isolated from rice root.</title>
        <authorList>
            <person name="Zhang X.-X."/>
            <person name="Zhang J."/>
        </authorList>
    </citation>
    <scope>NUCLEOTIDE SEQUENCE [LARGE SCALE GENOMIC DNA]</scope>
    <source>
        <strain evidence="6 7">J11-6</strain>
    </source>
</reference>
<dbReference type="NCBIfam" id="NF006938">
    <property type="entry name" value="PRK09420.1"/>
    <property type="match status" value="1"/>
</dbReference>
<dbReference type="GO" id="GO:0009166">
    <property type="term" value="P:nucleotide catabolic process"/>
    <property type="evidence" value="ECO:0007669"/>
    <property type="project" value="InterPro"/>
</dbReference>
<dbReference type="InterPro" id="IPR008334">
    <property type="entry name" value="5'-Nucleotdase_C"/>
</dbReference>
<dbReference type="GO" id="GO:0030288">
    <property type="term" value="C:outer membrane-bounded periplasmic space"/>
    <property type="evidence" value="ECO:0007669"/>
    <property type="project" value="TreeGrafter"/>
</dbReference>